<dbReference type="InterPro" id="IPR052517">
    <property type="entry name" value="GlcG_carb_metab_protein"/>
</dbReference>
<dbReference type="InterPro" id="IPR005624">
    <property type="entry name" value="PduO/GlcC-like"/>
</dbReference>
<dbReference type="Gene3D" id="3.30.450.150">
    <property type="entry name" value="Haem-degrading domain"/>
    <property type="match status" value="1"/>
</dbReference>
<name>A0A1M7T708_9BRAD</name>
<feature type="signal peptide" evidence="1">
    <location>
        <begin position="1"/>
        <end position="22"/>
    </location>
</feature>
<dbReference type="SUPFAM" id="SSF143744">
    <property type="entry name" value="GlcG-like"/>
    <property type="match status" value="1"/>
</dbReference>
<keyword evidence="1" id="KW-0732">Signal</keyword>
<dbReference type="EMBL" id="LT670849">
    <property type="protein sequence ID" value="SHN66489.1"/>
    <property type="molecule type" value="Genomic_DNA"/>
</dbReference>
<dbReference type="AlphaFoldDB" id="A0A1M7T708"/>
<evidence type="ECO:0000256" key="1">
    <source>
        <dbReference type="SAM" id="SignalP"/>
    </source>
</evidence>
<gene>
    <name evidence="2" type="ORF">SAMN05444170_0957</name>
</gene>
<dbReference type="PANTHER" id="PTHR34309:SF1">
    <property type="entry name" value="PROTEIN GLCG"/>
    <property type="match status" value="1"/>
</dbReference>
<accession>A0A1M7T708</accession>
<dbReference type="InterPro" id="IPR038084">
    <property type="entry name" value="PduO/GlcC-like_sf"/>
</dbReference>
<dbReference type="Proteomes" id="UP000184096">
    <property type="component" value="Chromosome I"/>
</dbReference>
<reference evidence="3" key="1">
    <citation type="submission" date="2016-11" db="EMBL/GenBank/DDBJ databases">
        <authorList>
            <person name="Varghese N."/>
            <person name="Submissions S."/>
        </authorList>
    </citation>
    <scope>NUCLEOTIDE SEQUENCE [LARGE SCALE GENOMIC DNA]</scope>
    <source>
        <strain evidence="3">GAS401</strain>
    </source>
</reference>
<keyword evidence="3" id="KW-1185">Reference proteome</keyword>
<organism evidence="2 3">
    <name type="scientific">Bradyrhizobium erythrophlei</name>
    <dbReference type="NCBI Taxonomy" id="1437360"/>
    <lineage>
        <taxon>Bacteria</taxon>
        <taxon>Pseudomonadati</taxon>
        <taxon>Pseudomonadota</taxon>
        <taxon>Alphaproteobacteria</taxon>
        <taxon>Hyphomicrobiales</taxon>
        <taxon>Nitrobacteraceae</taxon>
        <taxon>Bradyrhizobium</taxon>
    </lineage>
</organism>
<dbReference type="PANTHER" id="PTHR34309">
    <property type="entry name" value="SLR1406 PROTEIN"/>
    <property type="match status" value="1"/>
</dbReference>
<sequence length="172" mass="17166">MKVNTAVAAILLTTAVVTGVAAQTPQPTMGSQQPAPPPAAPFGTPIAAELAQRIADAATAKAREIGVPSAVAVVEPTGDLVYFVKMNGAPYSAIQLAQQKAAAAARYRRPTKAFYDGIEAGHLFFLTFPGIAGAPGGAPIVVDGKLVGAIGVSGGNGEQDVEISGAGVSASR</sequence>
<proteinExistence type="predicted"/>
<evidence type="ECO:0000313" key="2">
    <source>
        <dbReference type="EMBL" id="SHN66489.1"/>
    </source>
</evidence>
<protein>
    <submittedName>
        <fullName evidence="2">Uncharacterized conserved protein GlcG, DUF336 family</fullName>
    </submittedName>
</protein>
<dbReference type="RefSeq" id="WP_072816916.1">
    <property type="nucleotide sequence ID" value="NZ_LT670849.1"/>
</dbReference>
<dbReference type="Pfam" id="PF03928">
    <property type="entry name" value="HbpS-like"/>
    <property type="match status" value="1"/>
</dbReference>
<dbReference type="OrthoDB" id="7222954at2"/>
<feature type="chain" id="PRO_5012726315" evidence="1">
    <location>
        <begin position="23"/>
        <end position="172"/>
    </location>
</feature>
<evidence type="ECO:0000313" key="3">
    <source>
        <dbReference type="Proteomes" id="UP000184096"/>
    </source>
</evidence>